<dbReference type="InterPro" id="IPR029063">
    <property type="entry name" value="SAM-dependent_MTases_sf"/>
</dbReference>
<dbReference type="SUPFAM" id="SSF53335">
    <property type="entry name" value="S-adenosyl-L-methionine-dependent methyltransferases"/>
    <property type="match status" value="1"/>
</dbReference>
<sequence>TGHHLAGHEVVGAEDVASVVETGQGSSLLYGELLPDGVSQLMEAFFVNRPDACRAGSLLELGMGTGKVALQLFLSLPGCSVFGVELAPSRWALADAALRRLAEAVPERFRHEPVAEHRARLLDLSNGEEPRVFDIVCGSLLDTPIDILAGASAVVMEVCLPKEVQRQACRVLQHCQVGCRVVCYAPLHGMVEPCRLAPVRLPPGATDTSALLGDGQGGLALAASWKPHGHGFAFYELAETADAAAESWEQSGAEEGARIVVDTTGCPSRGRRMKYTDDAFCDPEGDYAWKQGDKVLVGYSWLPFPDLGEPGDGPEGGIDGVMWMSAFIVKVADDQFVTVCYDDDGTVEDCVHPERIRHFGARRDRVANS</sequence>
<evidence type="ECO:0000313" key="1">
    <source>
        <dbReference type="EMBL" id="CAE8710754.1"/>
    </source>
</evidence>
<evidence type="ECO:0000313" key="2">
    <source>
        <dbReference type="Proteomes" id="UP000626109"/>
    </source>
</evidence>
<feature type="non-terminal residue" evidence="1">
    <location>
        <position position="1"/>
    </location>
</feature>
<dbReference type="Gene3D" id="3.40.50.150">
    <property type="entry name" value="Vaccinia Virus protein VP39"/>
    <property type="match status" value="1"/>
</dbReference>
<organism evidence="1 2">
    <name type="scientific">Polarella glacialis</name>
    <name type="common">Dinoflagellate</name>
    <dbReference type="NCBI Taxonomy" id="89957"/>
    <lineage>
        <taxon>Eukaryota</taxon>
        <taxon>Sar</taxon>
        <taxon>Alveolata</taxon>
        <taxon>Dinophyceae</taxon>
        <taxon>Suessiales</taxon>
        <taxon>Suessiaceae</taxon>
        <taxon>Polarella</taxon>
    </lineage>
</organism>
<reference evidence="1" key="1">
    <citation type="submission" date="2021-02" db="EMBL/GenBank/DDBJ databases">
        <authorList>
            <person name="Dougan E. K."/>
            <person name="Rhodes N."/>
            <person name="Thang M."/>
            <person name="Chan C."/>
        </authorList>
    </citation>
    <scope>NUCLEOTIDE SEQUENCE</scope>
</reference>
<dbReference type="Proteomes" id="UP000626109">
    <property type="component" value="Unassembled WGS sequence"/>
</dbReference>
<comment type="caution">
    <text evidence="1">The sequence shown here is derived from an EMBL/GenBank/DDBJ whole genome shotgun (WGS) entry which is preliminary data.</text>
</comment>
<feature type="non-terminal residue" evidence="1">
    <location>
        <position position="369"/>
    </location>
</feature>
<gene>
    <name evidence="1" type="ORF">PGLA2088_LOCUS36104</name>
</gene>
<proteinExistence type="predicted"/>
<dbReference type="AlphaFoldDB" id="A0A813KQY5"/>
<name>A0A813KQY5_POLGL</name>
<dbReference type="EMBL" id="CAJNNW010032035">
    <property type="protein sequence ID" value="CAE8710754.1"/>
    <property type="molecule type" value="Genomic_DNA"/>
</dbReference>
<accession>A0A813KQY5</accession>
<protein>
    <submittedName>
        <fullName evidence="1">Uncharacterized protein</fullName>
    </submittedName>
</protein>